<proteinExistence type="inferred from homology"/>
<dbReference type="RefSeq" id="WP_012617982.1">
    <property type="nucleotide sequence ID" value="NC_011832.1"/>
</dbReference>
<protein>
    <recommendedName>
        <fullName evidence="5">Protein-glutamate methylesterase/protein-glutamine glutaminase</fullName>
        <ecNumber evidence="5">3.1.1.61</ecNumber>
        <ecNumber evidence="5">3.5.1.44</ecNumber>
    </recommendedName>
</protein>
<name>B8GHQ8_METPE</name>
<dbReference type="AlphaFoldDB" id="B8GHQ8"/>
<evidence type="ECO:0000313" key="10">
    <source>
        <dbReference type="EMBL" id="ACL16663.1"/>
    </source>
</evidence>
<dbReference type="InterPro" id="IPR035909">
    <property type="entry name" value="CheB_C"/>
</dbReference>
<keyword evidence="1 5" id="KW-0963">Cytoplasm</keyword>
<accession>B8GHQ8</accession>
<comment type="catalytic activity">
    <reaction evidence="5">
        <text>L-glutaminyl-[protein] + H2O = L-glutamyl-[protein] + NH4(+)</text>
        <dbReference type="Rhea" id="RHEA:16441"/>
        <dbReference type="Rhea" id="RHEA-COMP:10207"/>
        <dbReference type="Rhea" id="RHEA-COMP:10208"/>
        <dbReference type="ChEBI" id="CHEBI:15377"/>
        <dbReference type="ChEBI" id="CHEBI:28938"/>
        <dbReference type="ChEBI" id="CHEBI:29973"/>
        <dbReference type="ChEBI" id="CHEBI:30011"/>
        <dbReference type="EC" id="3.5.1.44"/>
    </reaction>
</comment>
<dbReference type="OrthoDB" id="2857at2157"/>
<keyword evidence="2 5" id="KW-0145">Chemotaxis</keyword>
<dbReference type="PANTHER" id="PTHR42872:SF6">
    <property type="entry name" value="PROTEIN-GLUTAMATE METHYLESTERASE_PROTEIN-GLUTAMINE GLUTAMINASE"/>
    <property type="match status" value="1"/>
</dbReference>
<feature type="active site" evidence="5 6">
    <location>
        <position position="294"/>
    </location>
</feature>
<dbReference type="GO" id="GO:0008984">
    <property type="term" value="F:protein-glutamate methylesterase activity"/>
    <property type="evidence" value="ECO:0007669"/>
    <property type="project" value="UniProtKB-UniRule"/>
</dbReference>
<dbReference type="HAMAP" id="MF_00099">
    <property type="entry name" value="CheB_chemtxs"/>
    <property type="match status" value="1"/>
</dbReference>
<dbReference type="Gene3D" id="3.40.50.2300">
    <property type="match status" value="1"/>
</dbReference>
<sequence length="351" mass="37184">MTSQKIRVLVVDDSAVSRQILSAILNADPSIHVAGEAPDGETAIRLARSLRPDVIVMDIVMPGLNGFLTTQQIMETTPVPIIIVSGIEDPDEVGIIFSAMQAGALLSLRKPAGPGHPNHLKEARDLVWNVKMVSEIRVVKRRPTVVSSPPRPFSHHNRGTGRGAPVRVIAIGVSTGGPIVLQEILSHLPAGFPIPILIVQHIAAGFSEGFADWLSQVSGFPVRLATDRASLKPGVALVAPDGFQMGIDSDHGIHLVDAPPENGLRPSVSFLFRSLAQVCSEKTAAVLLTGMGTDGAAELKHLRDLGAVTVVQDQKSALVYGMPGEAVRLNAAGYILTPAEIADLMVDLSQK</sequence>
<comment type="similarity">
    <text evidence="5">Belongs to the CheB family.</text>
</comment>
<evidence type="ECO:0000256" key="2">
    <source>
        <dbReference type="ARBA" id="ARBA00022500"/>
    </source>
</evidence>
<dbReference type="Pfam" id="PF00072">
    <property type="entry name" value="Response_reg"/>
    <property type="match status" value="1"/>
</dbReference>
<evidence type="ECO:0000259" key="8">
    <source>
        <dbReference type="PROSITE" id="PS50110"/>
    </source>
</evidence>
<dbReference type="SUPFAM" id="SSF52172">
    <property type="entry name" value="CheY-like"/>
    <property type="match status" value="1"/>
</dbReference>
<evidence type="ECO:0000256" key="3">
    <source>
        <dbReference type="ARBA" id="ARBA00022801"/>
    </source>
</evidence>
<dbReference type="GO" id="GO:0006935">
    <property type="term" value="P:chemotaxis"/>
    <property type="evidence" value="ECO:0007669"/>
    <property type="project" value="UniProtKB-UniRule"/>
</dbReference>
<dbReference type="GO" id="GO:0050568">
    <property type="term" value="F:protein-glutamine glutaminase activity"/>
    <property type="evidence" value="ECO:0007669"/>
    <property type="project" value="UniProtKB-UniRule"/>
</dbReference>
<keyword evidence="5 7" id="KW-0597">Phosphoprotein</keyword>
<dbReference type="CDD" id="cd17541">
    <property type="entry name" value="REC_CheB-like"/>
    <property type="match status" value="1"/>
</dbReference>
<dbReference type="PROSITE" id="PS50122">
    <property type="entry name" value="CHEB"/>
    <property type="match status" value="1"/>
</dbReference>
<dbReference type="SUPFAM" id="SSF52738">
    <property type="entry name" value="Methylesterase CheB, C-terminal domain"/>
    <property type="match status" value="1"/>
</dbReference>
<dbReference type="PANTHER" id="PTHR42872">
    <property type="entry name" value="PROTEIN-GLUTAMATE METHYLESTERASE/PROTEIN-GLUTAMINE GLUTAMINASE"/>
    <property type="match status" value="1"/>
</dbReference>
<dbReference type="Proteomes" id="UP000002457">
    <property type="component" value="Chromosome"/>
</dbReference>
<dbReference type="EC" id="3.1.1.61" evidence="5"/>
<dbReference type="EC" id="3.5.1.44" evidence="5"/>
<dbReference type="HOGENOM" id="CLU_000445_51_0_2"/>
<comment type="catalytic activity">
    <reaction evidence="4 5">
        <text>[protein]-L-glutamate 5-O-methyl ester + H2O = L-glutamyl-[protein] + methanol + H(+)</text>
        <dbReference type="Rhea" id="RHEA:23236"/>
        <dbReference type="Rhea" id="RHEA-COMP:10208"/>
        <dbReference type="Rhea" id="RHEA-COMP:10311"/>
        <dbReference type="ChEBI" id="CHEBI:15377"/>
        <dbReference type="ChEBI" id="CHEBI:15378"/>
        <dbReference type="ChEBI" id="CHEBI:17790"/>
        <dbReference type="ChEBI" id="CHEBI:29973"/>
        <dbReference type="ChEBI" id="CHEBI:82795"/>
        <dbReference type="EC" id="3.1.1.61"/>
    </reaction>
</comment>
<comment type="function">
    <text evidence="5">Involved in chemotaxis. Part of a chemotaxis signal transduction system that modulates chemotaxis in response to various stimuli. Catalyzes the demethylation of specific methylglutamate residues introduced into the chemoreceptors (methyl-accepting chemotaxis proteins or MCP) by CheR. Also mediates the irreversible deamidation of specific glutamine residues to glutamic acid.</text>
</comment>
<dbReference type="GO" id="GO:0005737">
    <property type="term" value="C:cytoplasm"/>
    <property type="evidence" value="ECO:0007669"/>
    <property type="project" value="UniProtKB-SubCell"/>
</dbReference>
<organism evidence="10 11">
    <name type="scientific">Methanosphaerula palustris (strain ATCC BAA-1556 / DSM 19958 / E1-9c)</name>
    <dbReference type="NCBI Taxonomy" id="521011"/>
    <lineage>
        <taxon>Archaea</taxon>
        <taxon>Methanobacteriati</taxon>
        <taxon>Methanobacteriota</taxon>
        <taxon>Stenosarchaea group</taxon>
        <taxon>Methanomicrobia</taxon>
        <taxon>Methanomicrobiales</taxon>
        <taxon>Methanoregulaceae</taxon>
        <taxon>Methanosphaerula</taxon>
    </lineage>
</organism>
<feature type="active site" evidence="5 6">
    <location>
        <position position="201"/>
    </location>
</feature>
<feature type="domain" description="Response regulatory" evidence="8">
    <location>
        <begin position="7"/>
        <end position="125"/>
    </location>
</feature>
<evidence type="ECO:0000256" key="4">
    <source>
        <dbReference type="ARBA" id="ARBA00048267"/>
    </source>
</evidence>
<dbReference type="InterPro" id="IPR008248">
    <property type="entry name" value="CheB-like"/>
</dbReference>
<dbReference type="InterPro" id="IPR001789">
    <property type="entry name" value="Sig_transdc_resp-reg_receiver"/>
</dbReference>
<evidence type="ECO:0000256" key="6">
    <source>
        <dbReference type="PROSITE-ProRule" id="PRU00050"/>
    </source>
</evidence>
<feature type="active site" evidence="5 6">
    <location>
        <position position="174"/>
    </location>
</feature>
<dbReference type="InterPro" id="IPR011006">
    <property type="entry name" value="CheY-like_superfamily"/>
</dbReference>
<keyword evidence="11" id="KW-1185">Reference proteome</keyword>
<dbReference type="Gene3D" id="3.40.50.180">
    <property type="entry name" value="Methylesterase CheB, C-terminal domain"/>
    <property type="match status" value="1"/>
</dbReference>
<evidence type="ECO:0000256" key="7">
    <source>
        <dbReference type="PROSITE-ProRule" id="PRU00169"/>
    </source>
</evidence>
<keyword evidence="3 5" id="KW-0378">Hydrolase</keyword>
<evidence type="ECO:0000259" key="9">
    <source>
        <dbReference type="PROSITE" id="PS50122"/>
    </source>
</evidence>
<dbReference type="KEGG" id="mpl:Mpal_1330"/>
<comment type="domain">
    <text evidence="5">Contains a C-terminal catalytic domain, and an N-terminal region which modulates catalytic activity.</text>
</comment>
<dbReference type="GO" id="GO:0000156">
    <property type="term" value="F:phosphorelay response regulator activity"/>
    <property type="evidence" value="ECO:0007669"/>
    <property type="project" value="InterPro"/>
</dbReference>
<dbReference type="eggNOG" id="arCOG02382">
    <property type="taxonomic scope" value="Archaea"/>
</dbReference>
<evidence type="ECO:0000313" key="11">
    <source>
        <dbReference type="Proteomes" id="UP000002457"/>
    </source>
</evidence>
<feature type="modified residue" description="4-aspartylphosphate" evidence="5 7">
    <location>
        <position position="58"/>
    </location>
</feature>
<dbReference type="EMBL" id="CP001338">
    <property type="protein sequence ID" value="ACL16663.1"/>
    <property type="molecule type" value="Genomic_DNA"/>
</dbReference>
<evidence type="ECO:0000256" key="5">
    <source>
        <dbReference type="HAMAP-Rule" id="MF_00099"/>
    </source>
</evidence>
<evidence type="ECO:0000256" key="1">
    <source>
        <dbReference type="ARBA" id="ARBA00022490"/>
    </source>
</evidence>
<gene>
    <name evidence="5" type="primary">cheB</name>
    <name evidence="10" type="ordered locus">Mpal_1330</name>
</gene>
<dbReference type="STRING" id="521011.Mpal_1330"/>
<comment type="PTM">
    <text evidence="5">Phosphorylated by CheA. Phosphorylation of the N-terminal regulatory domain activates the methylesterase activity.</text>
</comment>
<dbReference type="PROSITE" id="PS50110">
    <property type="entry name" value="RESPONSE_REGULATORY"/>
    <property type="match status" value="1"/>
</dbReference>
<comment type="subcellular location">
    <subcellularLocation>
        <location evidence="5">Cytoplasm</location>
    </subcellularLocation>
</comment>
<dbReference type="GeneID" id="7271191"/>
<dbReference type="CDD" id="cd16432">
    <property type="entry name" value="CheB_Rec"/>
    <property type="match status" value="1"/>
</dbReference>
<dbReference type="NCBIfam" id="NF001965">
    <property type="entry name" value="PRK00742.1"/>
    <property type="match status" value="1"/>
</dbReference>
<dbReference type="SMART" id="SM00448">
    <property type="entry name" value="REC"/>
    <property type="match status" value="1"/>
</dbReference>
<dbReference type="Pfam" id="PF01339">
    <property type="entry name" value="CheB_methylest"/>
    <property type="match status" value="1"/>
</dbReference>
<dbReference type="PIRSF" id="PIRSF000876">
    <property type="entry name" value="RR_chemtxs_CheB"/>
    <property type="match status" value="1"/>
</dbReference>
<feature type="domain" description="CheB-type methylesterase" evidence="9">
    <location>
        <begin position="162"/>
        <end position="351"/>
    </location>
</feature>
<dbReference type="InterPro" id="IPR000673">
    <property type="entry name" value="Sig_transdc_resp-reg_Me-estase"/>
</dbReference>
<reference evidence="10 11" key="1">
    <citation type="journal article" date="2015" name="Genome Announc.">
        <title>Complete Genome Sequence of Methanosphaerula palustris E1-9CT, a Hydrogenotrophic Methanogen Isolated from a Minerotrophic Fen Peatland.</title>
        <authorList>
            <person name="Cadillo-Quiroz H."/>
            <person name="Browne P."/>
            <person name="Kyrpides N."/>
            <person name="Woyke T."/>
            <person name="Goodwin L."/>
            <person name="Detter C."/>
            <person name="Yavitt J.B."/>
            <person name="Zinder S.H."/>
        </authorList>
    </citation>
    <scope>NUCLEOTIDE SEQUENCE [LARGE SCALE GENOMIC DNA]</scope>
    <source>
        <strain evidence="11">ATCC BAA-1556 / DSM 19958 / E1-9c</strain>
    </source>
</reference>